<dbReference type="InterPro" id="IPR005094">
    <property type="entry name" value="Endonuclease_MobA/VirD2"/>
</dbReference>
<feature type="coiled-coil region" evidence="1">
    <location>
        <begin position="508"/>
        <end position="553"/>
    </location>
</feature>
<organism evidence="4 5">
    <name type="scientific">Mediterraneibacter gnavus</name>
    <name type="common">Ruminococcus gnavus</name>
    <dbReference type="NCBI Taxonomy" id="33038"/>
    <lineage>
        <taxon>Bacteria</taxon>
        <taxon>Bacillati</taxon>
        <taxon>Bacillota</taxon>
        <taxon>Clostridia</taxon>
        <taxon>Lachnospirales</taxon>
        <taxon>Lachnospiraceae</taxon>
        <taxon>Mediterraneibacter</taxon>
    </lineage>
</organism>
<gene>
    <name evidence="4" type="ORF">CDL18_02195</name>
</gene>
<dbReference type="AlphaFoldDB" id="A0A2N5NLM1"/>
<proteinExistence type="predicted"/>
<protein>
    <recommendedName>
        <fullName evidence="3">MobA/VirD2-like nuclease domain-containing protein</fullName>
    </recommendedName>
</protein>
<dbReference type="RefSeq" id="WP_101879093.1">
    <property type="nucleotide sequence ID" value="NZ_NIHM01000002.1"/>
</dbReference>
<feature type="compositionally biased region" description="Basic and acidic residues" evidence="2">
    <location>
        <begin position="575"/>
        <end position="611"/>
    </location>
</feature>
<evidence type="ECO:0000256" key="1">
    <source>
        <dbReference type="SAM" id="Coils"/>
    </source>
</evidence>
<keyword evidence="1" id="KW-0175">Coiled coil</keyword>
<dbReference type="Pfam" id="PF03432">
    <property type="entry name" value="Relaxase"/>
    <property type="match status" value="1"/>
</dbReference>
<name>A0A2N5NLM1_MEDGN</name>
<evidence type="ECO:0000313" key="4">
    <source>
        <dbReference type="EMBL" id="PLT57792.1"/>
    </source>
</evidence>
<sequence>MAITHIHPITGNIADTIRYAMNDKVESVKNIEEWKAVYESRQHFVPYTFDKRTGEVTYHTLNSSVNCAYPSDIVHSMRTTIENGRGRYRREAPRTKNGEEIILYHMWQNFGEPLSPVVANEIGRKLAEEVFPDFPVIISTHTNTAYTHNHFVVCAWNIHGKKWNDCHRTKRLIRSVSDRLCKEYGLQVLEHTKDMQLIKYQDSNGKTRYYEPTDRKNVLLQKRTQKVICMDDVGSYRHTESYQQWKAEKLSNQEIVRRDIDRLLPDACSYDHLLMLLREYGYTIRDKKKNGDWLSHISFTPPEAGKGVRDSSLSEDGRYTREQLTYFIENREKERKQTQLLLEEVKAELSHEEREKILYSTSYQYGKVDIQSLHPKWRKTSSSEQQIIFVKRSEAEQDLVYDLKQKDQSNLKYEECLKKEIQDGLDSLHFLETTGYATLQEVRVASRKVWADFYNTKEAMEHIDTLIKKLEIIQTLSLECEKTEKRILSHAKDTVYMQTKYEQDCELLEKYKKLIQKYKVENPEKMQEYKQKLEFCQKKKQKLQLAIDVLEHEQRNFEKCIKTLERIQDTTGRGMEAEQNQRENKTKIETMIEEKREKEKVSNKKQKESER</sequence>
<comment type="caution">
    <text evidence="4">The sequence shown here is derived from an EMBL/GenBank/DDBJ whole genome shotgun (WGS) entry which is preliminary data.</text>
</comment>
<evidence type="ECO:0000313" key="5">
    <source>
        <dbReference type="Proteomes" id="UP000234849"/>
    </source>
</evidence>
<reference evidence="4 5" key="1">
    <citation type="journal article" date="2017" name="Genome Med.">
        <title>A novel Ruminococcus gnavus clade enriched in inflammatory bowel disease patients.</title>
        <authorList>
            <person name="Hall A.B."/>
            <person name="Yassour M."/>
            <person name="Sauk J."/>
            <person name="Garner A."/>
            <person name="Jiang X."/>
            <person name="Arthur T."/>
            <person name="Lagoudas G.K."/>
            <person name="Vatanen T."/>
            <person name="Fornelos N."/>
            <person name="Wilson R."/>
            <person name="Bertha M."/>
            <person name="Cohen M."/>
            <person name="Garber J."/>
            <person name="Khalili H."/>
            <person name="Gevers D."/>
            <person name="Ananthakrishnan A.N."/>
            <person name="Kugathasan S."/>
            <person name="Lander E.S."/>
            <person name="Blainey P."/>
            <person name="Vlamakis H."/>
            <person name="Xavier R.J."/>
            <person name="Huttenhower C."/>
        </authorList>
    </citation>
    <scope>NUCLEOTIDE SEQUENCE [LARGE SCALE GENOMIC DNA]</scope>
    <source>
        <strain evidence="4 5">RJX1118</strain>
    </source>
</reference>
<evidence type="ECO:0000259" key="3">
    <source>
        <dbReference type="Pfam" id="PF03432"/>
    </source>
</evidence>
<feature type="coiled-coil region" evidence="1">
    <location>
        <begin position="328"/>
        <end position="355"/>
    </location>
</feature>
<dbReference type="EMBL" id="NIHM01000002">
    <property type="protein sequence ID" value="PLT57792.1"/>
    <property type="molecule type" value="Genomic_DNA"/>
</dbReference>
<evidence type="ECO:0000256" key="2">
    <source>
        <dbReference type="SAM" id="MobiDB-lite"/>
    </source>
</evidence>
<accession>A0A2N5NLM1</accession>
<feature type="domain" description="MobA/VirD2-like nuclease" evidence="3">
    <location>
        <begin position="59"/>
        <end position="186"/>
    </location>
</feature>
<feature type="region of interest" description="Disordered" evidence="2">
    <location>
        <begin position="571"/>
        <end position="611"/>
    </location>
</feature>
<dbReference type="Proteomes" id="UP000234849">
    <property type="component" value="Unassembled WGS sequence"/>
</dbReference>